<dbReference type="AlphaFoldDB" id="A0A2Z6QKZ9"/>
<accession>A0A2Z6QKZ9</accession>
<reference evidence="1 2" key="1">
    <citation type="submission" date="2017-11" db="EMBL/GenBank/DDBJ databases">
        <title>The genome of Rhizophagus clarus HR1 reveals common genetic basis of auxotrophy among arbuscular mycorrhizal fungi.</title>
        <authorList>
            <person name="Kobayashi Y."/>
        </authorList>
    </citation>
    <scope>NUCLEOTIDE SEQUENCE [LARGE SCALE GENOMIC DNA]</scope>
    <source>
        <strain evidence="1 2">HR1</strain>
    </source>
</reference>
<keyword evidence="2" id="KW-1185">Reference proteome</keyword>
<evidence type="ECO:0000313" key="1">
    <source>
        <dbReference type="EMBL" id="GBB85464.1"/>
    </source>
</evidence>
<dbReference type="EMBL" id="BEXD01000224">
    <property type="protein sequence ID" value="GBB85464.1"/>
    <property type="molecule type" value="Genomic_DNA"/>
</dbReference>
<sequence length="451" mass="53671">MSNLFIRNGDTFTIISDKEEIKSKVLNHCKNWTSKRNINLDEIKYNEEWRDIYSPIEDIDETIYKNIVDEITLDELNDILREAENNKAVGISGITYDFWKKSKEHTKKMLLKIFNHSIKINQVNEGWKDSSKCKIKKKEGGIILRTTFRTEKRQNDEMDPLLYRKSAIHKRSTLGLHELISWNDQQENVIFGENKKKSRSKEYKRIGLHLITHPDSMIQDEESPELIKCKGCERNIEKSKDQCLIYIENKNNSRIIKKRTEKGKIKPYETLRNIATKNELLKQHFEEEIENIEYNNKIETIDRLLNASENTITNFKFNIIEEDYKIIDVMISIKKADPINKFFENKNERRRLDTEYYIELTYIEDLIKKKEIVVDIRMINEDLDYKESIDEMTLNLSGKMQVESEDIEEINLEYTYLKSKEFNLHWYNNLITGSLEDGGKNVRTQFGRTKY</sequence>
<protein>
    <submittedName>
        <fullName evidence="1">Uncharacterized protein</fullName>
    </submittedName>
</protein>
<comment type="caution">
    <text evidence="1">The sequence shown here is derived from an EMBL/GenBank/DDBJ whole genome shotgun (WGS) entry which is preliminary data.</text>
</comment>
<evidence type="ECO:0000313" key="2">
    <source>
        <dbReference type="Proteomes" id="UP000247702"/>
    </source>
</evidence>
<organism evidence="1 2">
    <name type="scientific">Rhizophagus clarus</name>
    <dbReference type="NCBI Taxonomy" id="94130"/>
    <lineage>
        <taxon>Eukaryota</taxon>
        <taxon>Fungi</taxon>
        <taxon>Fungi incertae sedis</taxon>
        <taxon>Mucoromycota</taxon>
        <taxon>Glomeromycotina</taxon>
        <taxon>Glomeromycetes</taxon>
        <taxon>Glomerales</taxon>
        <taxon>Glomeraceae</taxon>
        <taxon>Rhizophagus</taxon>
    </lineage>
</organism>
<gene>
    <name evidence="1" type="ORF">RclHR1_00120018</name>
</gene>
<dbReference type="Proteomes" id="UP000247702">
    <property type="component" value="Unassembled WGS sequence"/>
</dbReference>
<proteinExistence type="predicted"/>
<name>A0A2Z6QKZ9_9GLOM</name>